<dbReference type="InterPro" id="IPR006700">
    <property type="entry name" value="RsmE"/>
</dbReference>
<dbReference type="AlphaFoldDB" id="A0AAP4BT52"/>
<keyword evidence="18" id="KW-1185">Reference proteome</keyword>
<dbReference type="PANTHER" id="PTHR30027">
    <property type="entry name" value="RIBOSOMAL RNA SMALL SUBUNIT METHYLTRANSFERASE E"/>
    <property type="match status" value="1"/>
</dbReference>
<protein>
    <recommendedName>
        <fullName evidence="4 12">Ribosomal RNA small subunit methyltransferase E</fullName>
        <ecNumber evidence="3 12">2.1.1.193</ecNumber>
    </recommendedName>
</protein>
<keyword evidence="9 12" id="KW-0949">S-adenosyl-L-methionine</keyword>
<evidence type="ECO:0000256" key="6">
    <source>
        <dbReference type="ARBA" id="ARBA00022552"/>
    </source>
</evidence>
<evidence type="ECO:0000259" key="13">
    <source>
        <dbReference type="Pfam" id="PF04452"/>
    </source>
</evidence>
<dbReference type="GO" id="GO:0070475">
    <property type="term" value="P:rRNA base methylation"/>
    <property type="evidence" value="ECO:0007669"/>
    <property type="project" value="TreeGrafter"/>
</dbReference>
<comment type="caution">
    <text evidence="16">The sequence shown here is derived from an EMBL/GenBank/DDBJ whole genome shotgun (WGS) entry which is preliminary data.</text>
</comment>
<dbReference type="Gene3D" id="3.40.1280.10">
    <property type="match status" value="1"/>
</dbReference>
<dbReference type="InterPro" id="IPR015947">
    <property type="entry name" value="PUA-like_sf"/>
</dbReference>
<dbReference type="SUPFAM" id="SSF88697">
    <property type="entry name" value="PUA domain-like"/>
    <property type="match status" value="1"/>
</dbReference>
<name>A0AAP4BT52_9CORY</name>
<dbReference type="GO" id="GO:0005737">
    <property type="term" value="C:cytoplasm"/>
    <property type="evidence" value="ECO:0007669"/>
    <property type="project" value="UniProtKB-SubCell"/>
</dbReference>
<comment type="function">
    <text evidence="10 12">Specifically methylates the N3 position of the uracil ring of uridine 1498 (m3U1498) in 16S rRNA. Acts on the fully assembled 30S ribosomal subunit.</text>
</comment>
<evidence type="ECO:0000256" key="1">
    <source>
        <dbReference type="ARBA" id="ARBA00004496"/>
    </source>
</evidence>
<gene>
    <name evidence="15" type="ORF">QPX45_07925</name>
    <name evidence="16" type="ORF">QPX54_05230</name>
</gene>
<keyword evidence="7 12" id="KW-0489">Methyltransferase</keyword>
<dbReference type="FunFam" id="3.40.1280.10:FF:000023">
    <property type="entry name" value="Ribosomal RNA small subunit methyltransferase E"/>
    <property type="match status" value="1"/>
</dbReference>
<comment type="subcellular location">
    <subcellularLocation>
        <location evidence="1 12">Cytoplasm</location>
    </subcellularLocation>
</comment>
<evidence type="ECO:0000313" key="16">
    <source>
        <dbReference type="EMBL" id="MDK4325920.1"/>
    </source>
</evidence>
<evidence type="ECO:0000256" key="9">
    <source>
        <dbReference type="ARBA" id="ARBA00022691"/>
    </source>
</evidence>
<dbReference type="PANTHER" id="PTHR30027:SF3">
    <property type="entry name" value="16S RRNA (URACIL(1498)-N(3))-METHYLTRANSFERASE"/>
    <property type="match status" value="1"/>
</dbReference>
<dbReference type="InterPro" id="IPR046887">
    <property type="entry name" value="RsmE_PUA-like"/>
</dbReference>
<dbReference type="InterPro" id="IPR029028">
    <property type="entry name" value="Alpha/beta_knot_MTases"/>
</dbReference>
<dbReference type="Pfam" id="PF20260">
    <property type="entry name" value="PUA_4"/>
    <property type="match status" value="1"/>
</dbReference>
<reference evidence="16 18" key="1">
    <citation type="submission" date="2023-05" db="EMBL/GenBank/DDBJ databases">
        <title>Metabolic capabilities are highly conserved among human nasal-associated Corynebacterium species in pangenomic analyses.</title>
        <authorList>
            <person name="Tran T.H."/>
            <person name="Roberts A.Q."/>
            <person name="Escapa I.F."/>
            <person name="Gao W."/>
            <person name="Conlan S."/>
            <person name="Kong H."/>
            <person name="Segre J.A."/>
            <person name="Kelly M.S."/>
            <person name="Lemon K.P."/>
        </authorList>
    </citation>
    <scope>NUCLEOTIDE SEQUENCE</scope>
    <source>
        <strain evidence="16">KPL2654</strain>
        <strain evidence="15 18">KPL2811</strain>
    </source>
</reference>
<comment type="catalytic activity">
    <reaction evidence="11 12">
        <text>uridine(1498) in 16S rRNA + S-adenosyl-L-methionine = N(3)-methyluridine(1498) in 16S rRNA + S-adenosyl-L-homocysteine + H(+)</text>
        <dbReference type="Rhea" id="RHEA:42920"/>
        <dbReference type="Rhea" id="RHEA-COMP:10283"/>
        <dbReference type="Rhea" id="RHEA-COMP:10284"/>
        <dbReference type="ChEBI" id="CHEBI:15378"/>
        <dbReference type="ChEBI" id="CHEBI:57856"/>
        <dbReference type="ChEBI" id="CHEBI:59789"/>
        <dbReference type="ChEBI" id="CHEBI:65315"/>
        <dbReference type="ChEBI" id="CHEBI:74502"/>
        <dbReference type="EC" id="2.1.1.193"/>
    </reaction>
</comment>
<evidence type="ECO:0000259" key="14">
    <source>
        <dbReference type="Pfam" id="PF20260"/>
    </source>
</evidence>
<proteinExistence type="inferred from homology"/>
<dbReference type="Pfam" id="PF04452">
    <property type="entry name" value="Methyltrans_RNA"/>
    <property type="match status" value="1"/>
</dbReference>
<dbReference type="Gene3D" id="2.40.240.20">
    <property type="entry name" value="Hypothetical PUA domain-like, domain 1"/>
    <property type="match status" value="1"/>
</dbReference>
<evidence type="ECO:0000313" key="15">
    <source>
        <dbReference type="EMBL" id="MDK4301164.1"/>
    </source>
</evidence>
<accession>A0AAP4BT52</accession>
<dbReference type="NCBIfam" id="TIGR00046">
    <property type="entry name" value="RsmE family RNA methyltransferase"/>
    <property type="match status" value="1"/>
</dbReference>
<evidence type="ECO:0000256" key="10">
    <source>
        <dbReference type="ARBA" id="ARBA00025699"/>
    </source>
</evidence>
<dbReference type="PIRSF" id="PIRSF015601">
    <property type="entry name" value="MTase_slr0722"/>
    <property type="match status" value="1"/>
</dbReference>
<evidence type="ECO:0000313" key="17">
    <source>
        <dbReference type="Proteomes" id="UP001226160"/>
    </source>
</evidence>
<dbReference type="InterPro" id="IPR046886">
    <property type="entry name" value="RsmE_MTase_dom"/>
</dbReference>
<evidence type="ECO:0000256" key="5">
    <source>
        <dbReference type="ARBA" id="ARBA00022490"/>
    </source>
</evidence>
<dbReference type="NCBIfam" id="NF008693">
    <property type="entry name" value="PRK11713.2-3"/>
    <property type="match status" value="1"/>
</dbReference>
<feature type="domain" description="Ribosomal RNA small subunit methyltransferase E PUA-like" evidence="14">
    <location>
        <begin position="21"/>
        <end position="65"/>
    </location>
</feature>
<evidence type="ECO:0000256" key="2">
    <source>
        <dbReference type="ARBA" id="ARBA00005528"/>
    </source>
</evidence>
<dbReference type="GO" id="GO:0070042">
    <property type="term" value="F:rRNA (uridine-N3-)-methyltransferase activity"/>
    <property type="evidence" value="ECO:0007669"/>
    <property type="project" value="TreeGrafter"/>
</dbReference>
<organism evidence="16 17">
    <name type="scientific">Corynebacterium propinquum</name>
    <dbReference type="NCBI Taxonomy" id="43769"/>
    <lineage>
        <taxon>Bacteria</taxon>
        <taxon>Bacillati</taxon>
        <taxon>Actinomycetota</taxon>
        <taxon>Actinomycetes</taxon>
        <taxon>Mycobacteriales</taxon>
        <taxon>Corynebacteriaceae</taxon>
        <taxon>Corynebacterium</taxon>
    </lineage>
</organism>
<evidence type="ECO:0000256" key="7">
    <source>
        <dbReference type="ARBA" id="ARBA00022603"/>
    </source>
</evidence>
<keyword evidence="8 12" id="KW-0808">Transferase</keyword>
<evidence type="ECO:0000256" key="12">
    <source>
        <dbReference type="PIRNR" id="PIRNR015601"/>
    </source>
</evidence>
<dbReference type="SUPFAM" id="SSF75217">
    <property type="entry name" value="alpha/beta knot"/>
    <property type="match status" value="1"/>
</dbReference>
<keyword evidence="6 12" id="KW-0698">rRNA processing</keyword>
<evidence type="ECO:0000313" key="18">
    <source>
        <dbReference type="Proteomes" id="UP001243856"/>
    </source>
</evidence>
<evidence type="ECO:0000256" key="11">
    <source>
        <dbReference type="ARBA" id="ARBA00047944"/>
    </source>
</evidence>
<dbReference type="EMBL" id="JASNVP010000004">
    <property type="protein sequence ID" value="MDK4325920.1"/>
    <property type="molecule type" value="Genomic_DNA"/>
</dbReference>
<keyword evidence="5 12" id="KW-0963">Cytoplasm</keyword>
<evidence type="ECO:0000256" key="8">
    <source>
        <dbReference type="ARBA" id="ARBA00022679"/>
    </source>
</evidence>
<dbReference type="CDD" id="cd18084">
    <property type="entry name" value="RsmE-like"/>
    <property type="match status" value="1"/>
</dbReference>
<dbReference type="Proteomes" id="UP001226160">
    <property type="component" value="Unassembled WGS sequence"/>
</dbReference>
<dbReference type="InterPro" id="IPR029026">
    <property type="entry name" value="tRNA_m1G_MTases_N"/>
</dbReference>
<sequence length="246" mass="25695">MSLPVFFASAPLPQVGEATELTGPEARHAVTVKRIGPGELIQLIDGAARWAEIEVTETSGKEHLTGIAVASGECERPDPYVIVVQALPKAERSELAVDLATQAGADEIIPWQAARCIAKWQGAKRNKGVQKWQSAAAAAAKQSRRVTVPEVREPVSTAQLAQLIDGHTAVVLHEEASQPLAQLAPEFSGTVFLIVGPEGGIGEEEVALLRSAGAQPVVLGPQVLRTASAAMVALSVIGAATSRWGG</sequence>
<dbReference type="Proteomes" id="UP001243856">
    <property type="component" value="Unassembled WGS sequence"/>
</dbReference>
<evidence type="ECO:0000256" key="4">
    <source>
        <dbReference type="ARBA" id="ARBA00013673"/>
    </source>
</evidence>
<dbReference type="RefSeq" id="WP_049148089.1">
    <property type="nucleotide sequence ID" value="NZ_CP068160.1"/>
</dbReference>
<feature type="domain" description="Ribosomal RNA small subunit methyltransferase E methyltransferase" evidence="13">
    <location>
        <begin position="80"/>
        <end position="237"/>
    </location>
</feature>
<evidence type="ECO:0000256" key="3">
    <source>
        <dbReference type="ARBA" id="ARBA00012328"/>
    </source>
</evidence>
<dbReference type="EC" id="2.1.1.193" evidence="3 12"/>
<dbReference type="EMBL" id="JASNVK010000013">
    <property type="protein sequence ID" value="MDK4301164.1"/>
    <property type="molecule type" value="Genomic_DNA"/>
</dbReference>
<comment type="similarity">
    <text evidence="2 12">Belongs to the RNA methyltransferase RsmE family.</text>
</comment>